<proteinExistence type="predicted"/>
<name>A0AAV7W1L3_PLEWA</name>
<dbReference type="Proteomes" id="UP001066276">
    <property type="component" value="Chromosome 1_2"/>
</dbReference>
<dbReference type="AlphaFoldDB" id="A0AAV7W1L3"/>
<keyword evidence="3" id="KW-1185">Reference proteome</keyword>
<evidence type="ECO:0000313" key="2">
    <source>
        <dbReference type="EMBL" id="KAJ1207860.1"/>
    </source>
</evidence>
<feature type="coiled-coil region" evidence="1">
    <location>
        <begin position="85"/>
        <end position="119"/>
    </location>
</feature>
<accession>A0AAV7W1L3</accession>
<comment type="caution">
    <text evidence="2">The sequence shown here is derived from an EMBL/GenBank/DDBJ whole genome shotgun (WGS) entry which is preliminary data.</text>
</comment>
<evidence type="ECO:0000256" key="1">
    <source>
        <dbReference type="SAM" id="Coils"/>
    </source>
</evidence>
<dbReference type="EMBL" id="JANPWB010000002">
    <property type="protein sequence ID" value="KAJ1207860.1"/>
    <property type="molecule type" value="Genomic_DNA"/>
</dbReference>
<protein>
    <submittedName>
        <fullName evidence="2">Uncharacterized protein</fullName>
    </submittedName>
</protein>
<reference evidence="2" key="1">
    <citation type="journal article" date="2022" name="bioRxiv">
        <title>Sequencing and chromosome-scale assembly of the giantPleurodeles waltlgenome.</title>
        <authorList>
            <person name="Brown T."/>
            <person name="Elewa A."/>
            <person name="Iarovenko S."/>
            <person name="Subramanian E."/>
            <person name="Araus A.J."/>
            <person name="Petzold A."/>
            <person name="Susuki M."/>
            <person name="Suzuki K.-i.T."/>
            <person name="Hayashi T."/>
            <person name="Toyoda A."/>
            <person name="Oliveira C."/>
            <person name="Osipova E."/>
            <person name="Leigh N.D."/>
            <person name="Simon A."/>
            <person name="Yun M.H."/>
        </authorList>
    </citation>
    <scope>NUCLEOTIDE SEQUENCE</scope>
    <source>
        <strain evidence="2">20211129_DDA</strain>
        <tissue evidence="2">Liver</tissue>
    </source>
</reference>
<dbReference type="Gene3D" id="3.30.70.1820">
    <property type="entry name" value="L1 transposable element, RRM domain"/>
    <property type="match status" value="1"/>
</dbReference>
<keyword evidence="1" id="KW-0175">Coiled coil</keyword>
<sequence>MRCNRGPQATQTNGLDKYTVQLATTGSVRTVPDPTGGSPGSGDPSLREIMDAIQTLRNNIELKIDVVALDVILLRADLRKVTDKVTAAEGQINGLQAVNQQLEKQVQDLKKKQTEMEAKLEGREGRARCNIRMTGVPEGAEGHCTELFVEDFILNKLGPKRLSNYFTIERAHRVPA</sequence>
<organism evidence="2 3">
    <name type="scientific">Pleurodeles waltl</name>
    <name type="common">Iberian ribbed newt</name>
    <dbReference type="NCBI Taxonomy" id="8319"/>
    <lineage>
        <taxon>Eukaryota</taxon>
        <taxon>Metazoa</taxon>
        <taxon>Chordata</taxon>
        <taxon>Craniata</taxon>
        <taxon>Vertebrata</taxon>
        <taxon>Euteleostomi</taxon>
        <taxon>Amphibia</taxon>
        <taxon>Batrachia</taxon>
        <taxon>Caudata</taxon>
        <taxon>Salamandroidea</taxon>
        <taxon>Salamandridae</taxon>
        <taxon>Pleurodelinae</taxon>
        <taxon>Pleurodeles</taxon>
    </lineage>
</organism>
<evidence type="ECO:0000313" key="3">
    <source>
        <dbReference type="Proteomes" id="UP001066276"/>
    </source>
</evidence>
<gene>
    <name evidence="2" type="ORF">NDU88_003250</name>
</gene>